<feature type="compositionally biased region" description="Low complexity" evidence="1">
    <location>
        <begin position="11"/>
        <end position="21"/>
    </location>
</feature>
<keyword evidence="4" id="KW-1185">Reference proteome</keyword>
<feature type="region of interest" description="Disordered" evidence="1">
    <location>
        <begin position="1"/>
        <end position="21"/>
    </location>
</feature>
<dbReference type="PANTHER" id="PTHR47584:SF9">
    <property type="entry name" value="L10-INTERACTING MYB DOMAIN-CONTAINING PROTEIN-LIKE"/>
    <property type="match status" value="1"/>
</dbReference>
<organism evidence="3 4">
    <name type="scientific">Ficus carica</name>
    <name type="common">Common fig</name>
    <dbReference type="NCBI Taxonomy" id="3494"/>
    <lineage>
        <taxon>Eukaryota</taxon>
        <taxon>Viridiplantae</taxon>
        <taxon>Streptophyta</taxon>
        <taxon>Embryophyta</taxon>
        <taxon>Tracheophyta</taxon>
        <taxon>Spermatophyta</taxon>
        <taxon>Magnoliopsida</taxon>
        <taxon>eudicotyledons</taxon>
        <taxon>Gunneridae</taxon>
        <taxon>Pentapetalae</taxon>
        <taxon>rosids</taxon>
        <taxon>fabids</taxon>
        <taxon>Rosales</taxon>
        <taxon>Moraceae</taxon>
        <taxon>Ficeae</taxon>
        <taxon>Ficus</taxon>
    </lineage>
</organism>
<feature type="compositionally biased region" description="Polar residues" evidence="1">
    <location>
        <begin position="181"/>
        <end position="192"/>
    </location>
</feature>
<comment type="caution">
    <text evidence="3">The sequence shown here is derived from an EMBL/GenBank/DDBJ whole genome shotgun (WGS) entry which is preliminary data.</text>
</comment>
<dbReference type="PANTHER" id="PTHR47584">
    <property type="match status" value="1"/>
</dbReference>
<dbReference type="AlphaFoldDB" id="A0AA87Z577"/>
<dbReference type="InterPro" id="IPR045026">
    <property type="entry name" value="LIMYB"/>
</dbReference>
<name>A0AA87Z577_FICCA</name>
<reference evidence="3" key="1">
    <citation type="submission" date="2023-07" db="EMBL/GenBank/DDBJ databases">
        <title>draft genome sequence of fig (Ficus carica).</title>
        <authorList>
            <person name="Takahashi T."/>
            <person name="Nishimura K."/>
        </authorList>
    </citation>
    <scope>NUCLEOTIDE SEQUENCE</scope>
</reference>
<sequence>MASRVTRSRRQQPPQQQEQSRARWTMHLTKILASLMVEQVYKGNKKKNSFGKKAWECMCDEFYRRTGLQWDKEQLKNRYAVLRRQYVTVKSLMDRSDFSFDETAGTIIAKDEAWAAYIRDYPDADTLKTSGCPIYKELCTIFSDSFTNGIHGQSVEGNPSLCMVQELSSESEEEDDVDHQGTVQPATPSTPNVRKRGRKGTDGAIADAILEMAAASKMRTSAIQRWNARYSITKCIQELDETQDVDEQLYFAAIELFDKPIARETFLSLKGDKRLTWLRSKCKASTNPIPELDKRTT</sequence>
<protein>
    <recommendedName>
        <fullName evidence="2">Myb/SANT-like domain-containing protein</fullName>
    </recommendedName>
</protein>
<evidence type="ECO:0000313" key="3">
    <source>
        <dbReference type="EMBL" id="GMN29027.1"/>
    </source>
</evidence>
<dbReference type="Gramene" id="FCD_00031683-RA">
    <property type="protein sequence ID" value="FCD_00031683-RA:cds"/>
    <property type="gene ID" value="FCD_00031683"/>
</dbReference>
<dbReference type="InterPro" id="IPR024752">
    <property type="entry name" value="Myb/SANT-like_dom"/>
</dbReference>
<dbReference type="Pfam" id="PF12776">
    <property type="entry name" value="Myb_DNA-bind_3"/>
    <property type="match status" value="1"/>
</dbReference>
<feature type="compositionally biased region" description="Basic residues" evidence="1">
    <location>
        <begin position="1"/>
        <end position="10"/>
    </location>
</feature>
<evidence type="ECO:0000256" key="1">
    <source>
        <dbReference type="SAM" id="MobiDB-lite"/>
    </source>
</evidence>
<dbReference type="Proteomes" id="UP001187192">
    <property type="component" value="Unassembled WGS sequence"/>
</dbReference>
<dbReference type="EMBL" id="BTGU01000002">
    <property type="protein sequence ID" value="GMN29027.1"/>
    <property type="molecule type" value="Genomic_DNA"/>
</dbReference>
<accession>A0AA87Z577</accession>
<proteinExistence type="predicted"/>
<gene>
    <name evidence="3" type="ORF">TIFTF001_002265</name>
</gene>
<evidence type="ECO:0000313" key="4">
    <source>
        <dbReference type="Proteomes" id="UP001187192"/>
    </source>
</evidence>
<feature type="domain" description="Myb/SANT-like" evidence="2">
    <location>
        <begin position="23"/>
        <end position="117"/>
    </location>
</feature>
<evidence type="ECO:0000259" key="2">
    <source>
        <dbReference type="Pfam" id="PF12776"/>
    </source>
</evidence>
<feature type="region of interest" description="Disordered" evidence="1">
    <location>
        <begin position="166"/>
        <end position="199"/>
    </location>
</feature>